<evidence type="ECO:0000313" key="3">
    <source>
        <dbReference type="EMBL" id="AEA25445.1"/>
    </source>
</evidence>
<evidence type="ECO:0000256" key="1">
    <source>
        <dbReference type="SAM" id="Coils"/>
    </source>
</evidence>
<protein>
    <submittedName>
        <fullName evidence="3">Uncharacterized protein</fullName>
    </submittedName>
</protein>
<dbReference type="STRING" id="675635.Psed_3254"/>
<keyword evidence="4" id="KW-1185">Reference proteome</keyword>
<feature type="coiled-coil region" evidence="1">
    <location>
        <begin position="83"/>
        <end position="117"/>
    </location>
</feature>
<dbReference type="HOGENOM" id="CLU_2082890_0_0_11"/>
<dbReference type="Pfam" id="PF19844">
    <property type="entry name" value="DUF6319"/>
    <property type="match status" value="1"/>
</dbReference>
<dbReference type="InterPro" id="IPR046282">
    <property type="entry name" value="DUF6319"/>
</dbReference>
<dbReference type="KEGG" id="pdx:Psed_3254"/>
<feature type="region of interest" description="Disordered" evidence="2">
    <location>
        <begin position="1"/>
        <end position="35"/>
    </location>
</feature>
<accession>F4CVW0</accession>
<evidence type="ECO:0000256" key="2">
    <source>
        <dbReference type="SAM" id="MobiDB-lite"/>
    </source>
</evidence>
<sequence length="117" mass="12653">MPAPDVPGTPDGTVERAARKPRARRRAEHPGPLTVNLTSTVEGEWTVEVLAGTRKIVTPTPVPATDVAAVSRSLPPAVAEAMMSALAEARRQQEERVAHLRAELDAAQRTLEQFRVD</sequence>
<name>F4CVW0_PSEUX</name>
<dbReference type="EMBL" id="CP002593">
    <property type="protein sequence ID" value="AEA25445.1"/>
    <property type="molecule type" value="Genomic_DNA"/>
</dbReference>
<proteinExistence type="predicted"/>
<gene>
    <name evidence="3" type="ordered locus">Psed_3254</name>
</gene>
<evidence type="ECO:0000313" key="4">
    <source>
        <dbReference type="Proteomes" id="UP000007809"/>
    </source>
</evidence>
<dbReference type="AlphaFoldDB" id="F4CVW0"/>
<organism evidence="3 4">
    <name type="scientific">Pseudonocardia dioxanivorans (strain ATCC 55486 / DSM 44775 / JCM 13855 / CB1190)</name>
    <dbReference type="NCBI Taxonomy" id="675635"/>
    <lineage>
        <taxon>Bacteria</taxon>
        <taxon>Bacillati</taxon>
        <taxon>Actinomycetota</taxon>
        <taxon>Actinomycetes</taxon>
        <taxon>Pseudonocardiales</taxon>
        <taxon>Pseudonocardiaceae</taxon>
        <taxon>Pseudonocardia</taxon>
    </lineage>
</organism>
<reference evidence="3 4" key="1">
    <citation type="journal article" date="2011" name="J. Bacteriol.">
        <title>Genome sequence of the 1,4-dioxane-degrading Pseudonocardia dioxanivorans strain CB1190.</title>
        <authorList>
            <person name="Sales C.M."/>
            <person name="Mahendra S."/>
            <person name="Grostern A."/>
            <person name="Parales R.E."/>
            <person name="Goodwin L.A."/>
            <person name="Woyke T."/>
            <person name="Nolan M."/>
            <person name="Lapidus A."/>
            <person name="Chertkov O."/>
            <person name="Ovchinnikova G."/>
            <person name="Sczyrba A."/>
            <person name="Alvarez-Cohen L."/>
        </authorList>
    </citation>
    <scope>NUCLEOTIDE SEQUENCE [LARGE SCALE GENOMIC DNA]</scope>
    <source>
        <strain evidence="4">ATCC 55486 / DSM 44775 / JCM 13855 / CB1190</strain>
    </source>
</reference>
<dbReference type="Proteomes" id="UP000007809">
    <property type="component" value="Chromosome"/>
</dbReference>
<keyword evidence="1" id="KW-0175">Coiled coil</keyword>